<evidence type="ECO:0000313" key="1">
    <source>
        <dbReference type="EMBL" id="CAG8670518.1"/>
    </source>
</evidence>
<sequence>YCFAKRFCKFFTISETAIQENYEELSSSDDNENDHSSNSNYEY</sequence>
<dbReference type="EMBL" id="CAJVPW010016512">
    <property type="protein sequence ID" value="CAG8670518.1"/>
    <property type="molecule type" value="Genomic_DNA"/>
</dbReference>
<comment type="caution">
    <text evidence="1">The sequence shown here is derived from an EMBL/GenBank/DDBJ whole genome shotgun (WGS) entry which is preliminary data.</text>
</comment>
<proteinExistence type="predicted"/>
<keyword evidence="2" id="KW-1185">Reference proteome</keyword>
<dbReference type="Proteomes" id="UP000789366">
    <property type="component" value="Unassembled WGS sequence"/>
</dbReference>
<reference evidence="1" key="1">
    <citation type="submission" date="2021-06" db="EMBL/GenBank/DDBJ databases">
        <authorList>
            <person name="Kallberg Y."/>
            <person name="Tangrot J."/>
            <person name="Rosling A."/>
        </authorList>
    </citation>
    <scope>NUCLEOTIDE SEQUENCE</scope>
    <source>
        <strain evidence="1">28 12/20/2015</strain>
    </source>
</reference>
<name>A0ACA9NPR3_9GLOM</name>
<organism evidence="1 2">
    <name type="scientific">Cetraspora pellucida</name>
    <dbReference type="NCBI Taxonomy" id="1433469"/>
    <lineage>
        <taxon>Eukaryota</taxon>
        <taxon>Fungi</taxon>
        <taxon>Fungi incertae sedis</taxon>
        <taxon>Mucoromycota</taxon>
        <taxon>Glomeromycotina</taxon>
        <taxon>Glomeromycetes</taxon>
        <taxon>Diversisporales</taxon>
        <taxon>Gigasporaceae</taxon>
        <taxon>Cetraspora</taxon>
    </lineage>
</organism>
<accession>A0ACA9NPR3</accession>
<feature type="non-terminal residue" evidence="1">
    <location>
        <position position="1"/>
    </location>
</feature>
<gene>
    <name evidence="1" type="ORF">SPELUC_LOCUS9637</name>
</gene>
<protein>
    <submittedName>
        <fullName evidence="1">16111_t:CDS:1</fullName>
    </submittedName>
</protein>
<evidence type="ECO:0000313" key="2">
    <source>
        <dbReference type="Proteomes" id="UP000789366"/>
    </source>
</evidence>